<proteinExistence type="predicted"/>
<dbReference type="GO" id="GO:0006526">
    <property type="term" value="P:L-arginine biosynthetic process"/>
    <property type="evidence" value="ECO:0007669"/>
    <property type="project" value="TreeGrafter"/>
</dbReference>
<dbReference type="SUPFAM" id="SSF53187">
    <property type="entry name" value="Zn-dependent exopeptidases"/>
    <property type="match status" value="1"/>
</dbReference>
<dbReference type="InterPro" id="IPR050072">
    <property type="entry name" value="Peptidase_M20A"/>
</dbReference>
<dbReference type="PANTHER" id="PTHR43808">
    <property type="entry name" value="ACETYLORNITHINE DEACETYLASE"/>
    <property type="match status" value="1"/>
</dbReference>
<dbReference type="Pfam" id="PF07687">
    <property type="entry name" value="M20_dimer"/>
    <property type="match status" value="1"/>
</dbReference>
<name>A0A5C6CDV4_9BACT</name>
<dbReference type="InterPro" id="IPR036264">
    <property type="entry name" value="Bact_exopeptidase_dim_dom"/>
</dbReference>
<dbReference type="PANTHER" id="PTHR43808:SF31">
    <property type="entry name" value="N-ACETYL-L-CITRULLINE DEACETYLASE"/>
    <property type="match status" value="1"/>
</dbReference>
<dbReference type="InterPro" id="IPR011650">
    <property type="entry name" value="Peptidase_M20_dimer"/>
</dbReference>
<evidence type="ECO:0000313" key="5">
    <source>
        <dbReference type="EMBL" id="TWU21937.1"/>
    </source>
</evidence>
<dbReference type="OrthoDB" id="9792335at2"/>
<gene>
    <name evidence="5" type="primary">argE</name>
    <name evidence="5" type="ORF">Pla144_44040</name>
</gene>
<evidence type="ECO:0000313" key="6">
    <source>
        <dbReference type="Proteomes" id="UP000318437"/>
    </source>
</evidence>
<feature type="domain" description="Peptidase M20 dimerisation" evidence="4">
    <location>
        <begin position="200"/>
        <end position="306"/>
    </location>
</feature>
<dbReference type="GO" id="GO:0046872">
    <property type="term" value="F:metal ion binding"/>
    <property type="evidence" value="ECO:0007669"/>
    <property type="project" value="UniProtKB-KW"/>
</dbReference>
<dbReference type="InterPro" id="IPR002933">
    <property type="entry name" value="Peptidase_M20"/>
</dbReference>
<sequence>MSLSAQDLLRELLRIPSINPVFGSADGSGSGEAKLTDFLQEIVAGQGWKWLRQEVHPQRENLVALIPASNSFSGDPVTLWEVHQDTVGIEGMRIDPFAAEQREGRIYGRGACDVKGSMAAMIAAISLAAEQEACRGTTLLAFAINEECGFTGAKALCRLWEVTAEVDEKTHGTLSLDELRPLRPQRAIVAEPTDLKVVKAHKGIVRWRCHTHGHAAHSSQPQRGKNAIYAMNEVITAIRQFDAEALSGRGADCICGRPTVSVNTIQGGTGANVVPDHAVIEIDRRLMPGEEPADAHQELIDYIAAHISAEQEIKHEPPWNLSRGLQAGENLAWAEEVAKVARSAEVPSDIVGVPYGTDAWVIAGLGIPTVVFGPGSIAQAHTDDEWIAVEELEKGVEVYRRLAGGVS</sequence>
<comment type="caution">
    <text evidence="5">The sequence shown here is derived from an EMBL/GenBank/DDBJ whole genome shotgun (WGS) entry which is preliminary data.</text>
</comment>
<protein>
    <submittedName>
        <fullName evidence="5">Acetylornithine deacetylase</fullName>
        <ecNumber evidence="5">3.5.1.16</ecNumber>
    </submittedName>
</protein>
<keyword evidence="3" id="KW-0170">Cobalt</keyword>
<accession>A0A5C6CDV4</accession>
<dbReference type="EMBL" id="SJPS01000008">
    <property type="protein sequence ID" value="TWU21937.1"/>
    <property type="molecule type" value="Genomic_DNA"/>
</dbReference>
<reference evidence="5 6" key="1">
    <citation type="submission" date="2019-02" db="EMBL/GenBank/DDBJ databases">
        <title>Deep-cultivation of Planctomycetes and their phenomic and genomic characterization uncovers novel biology.</title>
        <authorList>
            <person name="Wiegand S."/>
            <person name="Jogler M."/>
            <person name="Boedeker C."/>
            <person name="Pinto D."/>
            <person name="Vollmers J."/>
            <person name="Rivas-Marin E."/>
            <person name="Kohn T."/>
            <person name="Peeters S.H."/>
            <person name="Heuer A."/>
            <person name="Rast P."/>
            <person name="Oberbeckmann S."/>
            <person name="Bunk B."/>
            <person name="Jeske O."/>
            <person name="Meyerdierks A."/>
            <person name="Storesund J.E."/>
            <person name="Kallscheuer N."/>
            <person name="Luecker S."/>
            <person name="Lage O.M."/>
            <person name="Pohl T."/>
            <person name="Merkel B.J."/>
            <person name="Hornburger P."/>
            <person name="Mueller R.-W."/>
            <person name="Bruemmer F."/>
            <person name="Labrenz M."/>
            <person name="Spormann A.M."/>
            <person name="Op Den Camp H."/>
            <person name="Overmann J."/>
            <person name="Amann R."/>
            <person name="Jetten M.S.M."/>
            <person name="Mascher T."/>
            <person name="Medema M.H."/>
            <person name="Devos D.P."/>
            <person name="Kaster A.-K."/>
            <person name="Ovreas L."/>
            <person name="Rohde M."/>
            <person name="Galperin M.Y."/>
            <person name="Jogler C."/>
        </authorList>
    </citation>
    <scope>NUCLEOTIDE SEQUENCE [LARGE SCALE GENOMIC DNA]</scope>
    <source>
        <strain evidence="5 6">Pla144</strain>
    </source>
</reference>
<dbReference type="CDD" id="cd03894">
    <property type="entry name" value="M20_ArgE"/>
    <property type="match status" value="1"/>
</dbReference>
<organism evidence="5 6">
    <name type="scientific">Bythopirellula polymerisocia</name>
    <dbReference type="NCBI Taxonomy" id="2528003"/>
    <lineage>
        <taxon>Bacteria</taxon>
        <taxon>Pseudomonadati</taxon>
        <taxon>Planctomycetota</taxon>
        <taxon>Planctomycetia</taxon>
        <taxon>Pirellulales</taxon>
        <taxon>Lacipirellulaceae</taxon>
        <taxon>Bythopirellula</taxon>
    </lineage>
</organism>
<dbReference type="Proteomes" id="UP000318437">
    <property type="component" value="Unassembled WGS sequence"/>
</dbReference>
<evidence type="ECO:0000256" key="2">
    <source>
        <dbReference type="ARBA" id="ARBA00022801"/>
    </source>
</evidence>
<evidence type="ECO:0000256" key="1">
    <source>
        <dbReference type="ARBA" id="ARBA00022723"/>
    </source>
</evidence>
<keyword evidence="6" id="KW-1185">Reference proteome</keyword>
<dbReference type="Gene3D" id="3.40.630.10">
    <property type="entry name" value="Zn peptidases"/>
    <property type="match status" value="1"/>
</dbReference>
<keyword evidence="1" id="KW-0479">Metal-binding</keyword>
<dbReference type="SUPFAM" id="SSF55031">
    <property type="entry name" value="Bacterial exopeptidase dimerisation domain"/>
    <property type="match status" value="1"/>
</dbReference>
<dbReference type="Gene3D" id="3.30.70.360">
    <property type="match status" value="1"/>
</dbReference>
<dbReference type="AlphaFoldDB" id="A0A5C6CDV4"/>
<dbReference type="GO" id="GO:0008777">
    <property type="term" value="F:acetylornithine deacetylase activity"/>
    <property type="evidence" value="ECO:0007669"/>
    <property type="project" value="UniProtKB-EC"/>
</dbReference>
<dbReference type="RefSeq" id="WP_146452657.1">
    <property type="nucleotide sequence ID" value="NZ_SJPS01000008.1"/>
</dbReference>
<evidence type="ECO:0000256" key="3">
    <source>
        <dbReference type="ARBA" id="ARBA00023285"/>
    </source>
</evidence>
<dbReference type="EC" id="3.5.1.16" evidence="5"/>
<dbReference type="Pfam" id="PF01546">
    <property type="entry name" value="Peptidase_M20"/>
    <property type="match status" value="1"/>
</dbReference>
<evidence type="ECO:0000259" key="4">
    <source>
        <dbReference type="Pfam" id="PF07687"/>
    </source>
</evidence>
<keyword evidence="2 5" id="KW-0378">Hydrolase</keyword>